<dbReference type="EMBL" id="JACONW010000219">
    <property type="protein sequence ID" value="MBC3953114.1"/>
    <property type="molecule type" value="Genomic_DNA"/>
</dbReference>
<evidence type="ECO:0000313" key="16">
    <source>
        <dbReference type="EMBL" id="MBC3953114.1"/>
    </source>
</evidence>
<keyword evidence="6 14" id="KW-0964">Secreted</keyword>
<organism evidence="16 17">
    <name type="scientific">Pseudomonas folii</name>
    <dbReference type="NCBI Taxonomy" id="2762593"/>
    <lineage>
        <taxon>Bacteria</taxon>
        <taxon>Pseudomonadati</taxon>
        <taxon>Pseudomonadota</taxon>
        <taxon>Gammaproteobacteria</taxon>
        <taxon>Pseudomonadales</taxon>
        <taxon>Pseudomonadaceae</taxon>
        <taxon>Pseudomonas</taxon>
    </lineage>
</organism>
<evidence type="ECO:0000256" key="10">
    <source>
        <dbReference type="ARBA" id="ARBA00022786"/>
    </source>
</evidence>
<dbReference type="InterPro" id="IPR051071">
    <property type="entry name" value="LRR-bact_E3_ubiq_ligases"/>
</dbReference>
<sequence length="1205" mass="132858">MPTPVDYLASNPALDTFARHHGAVIKGPASFARALIKAHATQYWAMDIDPDAICLTTLRFNSPPATAPFPAVVQKSLTLTEALLGHVQRPSALFGFLDVVQAWRPHGIALKRVENLLPNFTVRTYEGLYKRSTPQRYDASTHVSISPDQFRQFVKNTDLRTLYSHYIEQLLAGSAQYFPVLAKAAFIKAAFLQVREKTLSEADQRLALESVGLTGAQRWETLTPAKLAEPFRVASHIVVSPLKVHRYTATDILLIKNKRNQRTLLYIPGNSSPLQGFENESKLSYWLASQCREPARRLALGAHFQERDDSDGLFLSGLYTALEGVAAYPHWLNRATGSWPPHQYVHAGKEIVGDPFDALRDSLQARLRADARSVIHTRSDAHLEGLAEGLTRSLVFTGLIALMVPEAVPFIIGLSTTLIGVGAVQVHQGKTFEERKRAAQRIEFGVFNALPLAAESLVNVAASLSDATSTIEPLAVVDEPESVVGQGAEPGRGPRLRFEMAPPNLRSLSSGLRQSLKAFEASPASLLGEPTVHGPNGMLDIHHADGHYFVAIHDKAYEVCWEEYARQWRITAPDGTGRVGPFIKQLDTDQWDIDLGGLRGGMENSAVPVTRSGTAKASLNQQVKALYPGFSSQQTAEFIAGLRASGTSIEIQLARLSMDFQALDRSLERWVNGPMGWRPVTETHSIPVSSLSKRNAAEIIKRCWQRQTPVTGAAARHLNGFVLDLSGLVIGDLPYLPGDFSHVTAINISRTYMSQQSVSALVSKCPGLYWLNAENNFLSVIPAGIRHLRHLTRLTLANNRIVVTADMMQTLRRLPDLRLLNLERNPVGPLLDVSEMPQLLNLFLRGTGLLEAPAGVFETPNLIALDLRSNRITTLPDAFFEMPGTVRHTLLDGNPLSLGTRVRIGAIGGPLVFTEQADNVEFWLAQTPALERVHRRAVWDLFWSEMHAADFFEIISRLQGSADFSLSRAAVTQRVWDLLEAGARDELLRSRLIAMAAFPETCVDGAAVIFSNMELEVLVSQARSLATAGREGPQLLKLLRGLFRLEEVDGLARLDAAARVGFTEDVEVQLAYRVGLASRLELPINSRTMQFSSSADVTDAALNRAEQTVLSRETPEELTAFAIKRDFWIDHLKRQYAAEFAACQRATALRMEALDDLQSERPMSDAAYKGEADAIMKQRQRDEEELMTQLTQAELVGGGLAANEV</sequence>
<dbReference type="RefSeq" id="WP_187523213.1">
    <property type="nucleotide sequence ID" value="NZ_JACONW010000219.1"/>
</dbReference>
<keyword evidence="17" id="KW-1185">Reference proteome</keyword>
<keyword evidence="13 14" id="KW-1035">Host cytoplasm</keyword>
<evidence type="ECO:0000256" key="7">
    <source>
        <dbReference type="ARBA" id="ARBA00022614"/>
    </source>
</evidence>
<comment type="caution">
    <text evidence="16">The sequence shown here is derived from an EMBL/GenBank/DDBJ whole genome shotgun (WGS) entry which is preliminary data.</text>
</comment>
<accession>A0ABR7B7I2</accession>
<evidence type="ECO:0000256" key="6">
    <source>
        <dbReference type="ARBA" id="ARBA00022525"/>
    </source>
</evidence>
<reference evidence="16 17" key="1">
    <citation type="submission" date="2020-08" db="EMBL/GenBank/DDBJ databases">
        <title>Putative novel bacterial strains isolated from necrotic wheat leaf tissues caused by Xanthomonas translucens.</title>
        <authorList>
            <person name="Tambong J.T."/>
        </authorList>
    </citation>
    <scope>NUCLEOTIDE SEQUENCE [LARGE SCALE GENOMIC DNA]</scope>
    <source>
        <strain evidence="16 17">DOAB 1069</strain>
    </source>
</reference>
<feature type="domain" description="NEL" evidence="15">
    <location>
        <begin position="915"/>
        <end position="1205"/>
    </location>
</feature>
<proteinExistence type="inferred from homology"/>
<evidence type="ECO:0000256" key="11">
    <source>
        <dbReference type="ARBA" id="ARBA00022843"/>
    </source>
</evidence>
<dbReference type="PROSITE" id="PS51450">
    <property type="entry name" value="LRR"/>
    <property type="match status" value="1"/>
</dbReference>
<dbReference type="EC" id="2.3.2.27" evidence="5"/>
<dbReference type="InterPro" id="IPR001611">
    <property type="entry name" value="Leu-rich_rpt"/>
</dbReference>
<evidence type="ECO:0000256" key="8">
    <source>
        <dbReference type="ARBA" id="ARBA00022679"/>
    </source>
</evidence>
<dbReference type="PANTHER" id="PTHR47114:SF2">
    <property type="entry name" value="OLIGODENDROCYTE-MYELIN GLYCOPROTEIN"/>
    <property type="match status" value="1"/>
</dbReference>
<evidence type="ECO:0000256" key="1">
    <source>
        <dbReference type="ARBA" id="ARBA00000900"/>
    </source>
</evidence>
<comment type="subcellular location">
    <subcellularLocation>
        <location evidence="2">Host cytoplasm</location>
    </subcellularLocation>
    <subcellularLocation>
        <location evidence="3">Secreted</location>
    </subcellularLocation>
</comment>
<evidence type="ECO:0000256" key="2">
    <source>
        <dbReference type="ARBA" id="ARBA00004192"/>
    </source>
</evidence>
<protein>
    <recommendedName>
        <fullName evidence="5">RING-type E3 ubiquitin transferase</fullName>
        <ecNumber evidence="5">2.3.2.27</ecNumber>
    </recommendedName>
</protein>
<dbReference type="Gene3D" id="3.80.10.10">
    <property type="entry name" value="Ribonuclease Inhibitor"/>
    <property type="match status" value="2"/>
</dbReference>
<feature type="active site" description="Glycyl thioester intermediate" evidence="14">
    <location>
        <position position="1002"/>
    </location>
</feature>
<dbReference type="PANTHER" id="PTHR47114">
    <property type="match status" value="1"/>
</dbReference>
<dbReference type="Gene3D" id="1.20.58.360">
    <property type="entry name" value="Shigella T3SS effector IpaH defines"/>
    <property type="match status" value="1"/>
</dbReference>
<name>A0ABR7B7I2_9PSED</name>
<dbReference type="PROSITE" id="PS52053">
    <property type="entry name" value="NEL"/>
    <property type="match status" value="1"/>
</dbReference>
<evidence type="ECO:0000256" key="13">
    <source>
        <dbReference type="ARBA" id="ARBA00023200"/>
    </source>
</evidence>
<keyword evidence="11 14" id="KW-0832">Ubl conjugation</keyword>
<keyword evidence="12" id="KW-0843">Virulence</keyword>
<evidence type="ECO:0000256" key="3">
    <source>
        <dbReference type="ARBA" id="ARBA00004613"/>
    </source>
</evidence>
<evidence type="ECO:0000256" key="14">
    <source>
        <dbReference type="PROSITE-ProRule" id="PRU01398"/>
    </source>
</evidence>
<evidence type="ECO:0000313" key="17">
    <source>
        <dbReference type="Proteomes" id="UP000651852"/>
    </source>
</evidence>
<gene>
    <name evidence="16" type="ORF">H8S59_25360</name>
</gene>
<dbReference type="Proteomes" id="UP000651852">
    <property type="component" value="Unassembled WGS sequence"/>
</dbReference>
<evidence type="ECO:0000259" key="15">
    <source>
        <dbReference type="PROSITE" id="PS52053"/>
    </source>
</evidence>
<evidence type="ECO:0000256" key="12">
    <source>
        <dbReference type="ARBA" id="ARBA00023026"/>
    </source>
</evidence>
<comment type="similarity">
    <text evidence="4 14">Belongs to the LRR-containing bacterial E3 ligase family.</text>
</comment>
<dbReference type="InterPro" id="IPR032675">
    <property type="entry name" value="LRR_dom_sf"/>
</dbReference>
<dbReference type="SUPFAM" id="SSF52058">
    <property type="entry name" value="L domain-like"/>
    <property type="match status" value="1"/>
</dbReference>
<comment type="PTM">
    <text evidence="14">Ubiquitinated in the presence of host E1 ubiquitin-activating enzyme, E2 ubiquitin-conjugating enzyme and ubiquitin.</text>
</comment>
<keyword evidence="7" id="KW-0433">Leucine-rich repeat</keyword>
<keyword evidence="8 14" id="KW-0808">Transferase</keyword>
<evidence type="ECO:0000256" key="9">
    <source>
        <dbReference type="ARBA" id="ARBA00022737"/>
    </source>
</evidence>
<dbReference type="Pfam" id="PF14496">
    <property type="entry name" value="NEL"/>
    <property type="match status" value="1"/>
</dbReference>
<dbReference type="InterPro" id="IPR046673">
    <property type="entry name" value="ToxA_N"/>
</dbReference>
<comment type="catalytic activity">
    <reaction evidence="1">
        <text>S-ubiquitinyl-[E2 ubiquitin-conjugating enzyme]-L-cysteine + [acceptor protein]-L-lysine = [E2 ubiquitin-conjugating enzyme]-L-cysteine + N(6)-ubiquitinyl-[acceptor protein]-L-lysine.</text>
        <dbReference type="EC" id="2.3.2.27"/>
    </reaction>
</comment>
<keyword evidence="9" id="KW-0677">Repeat</keyword>
<dbReference type="InterPro" id="IPR029487">
    <property type="entry name" value="NEL_dom"/>
</dbReference>
<evidence type="ECO:0000256" key="5">
    <source>
        <dbReference type="ARBA" id="ARBA00012483"/>
    </source>
</evidence>
<dbReference type="Pfam" id="PF20178">
    <property type="entry name" value="ToxA_N"/>
    <property type="match status" value="1"/>
</dbReference>
<evidence type="ECO:0000256" key="4">
    <source>
        <dbReference type="ARBA" id="ARBA00009868"/>
    </source>
</evidence>
<keyword evidence="10 14" id="KW-0833">Ubl conjugation pathway</keyword>